<dbReference type="SMR" id="A0A171NYA8"/>
<dbReference type="FunFam" id="3.30.530.20:FF:000007">
    <property type="entry name" value="Major pollen allergen Bet v 1-A"/>
    <property type="match status" value="1"/>
</dbReference>
<dbReference type="GO" id="GO:0005634">
    <property type="term" value="C:nucleus"/>
    <property type="evidence" value="ECO:0007669"/>
    <property type="project" value="TreeGrafter"/>
</dbReference>
<dbReference type="CDD" id="cd07816">
    <property type="entry name" value="Bet_v1-like"/>
    <property type="match status" value="1"/>
</dbReference>
<evidence type="ECO:0007829" key="5">
    <source>
        <dbReference type="PDB" id="8H3J"/>
    </source>
</evidence>
<accession>A0A171NYA8</accession>
<dbReference type="GO" id="GO:0038023">
    <property type="term" value="F:signaling receptor activity"/>
    <property type="evidence" value="ECO:0007669"/>
    <property type="project" value="InterPro"/>
</dbReference>
<dbReference type="GO" id="GO:0010427">
    <property type="term" value="F:abscisic acid binding"/>
    <property type="evidence" value="ECO:0007669"/>
    <property type="project" value="InterPro"/>
</dbReference>
<evidence type="ECO:0000313" key="3">
    <source>
        <dbReference type="EMBL" id="AII25439.1"/>
    </source>
</evidence>
<dbReference type="InterPro" id="IPR000916">
    <property type="entry name" value="Bet_v_I/MLP"/>
</dbReference>
<evidence type="ECO:0000259" key="2">
    <source>
        <dbReference type="Pfam" id="PF00407"/>
    </source>
</evidence>
<reference evidence="4 5" key="2">
    <citation type="journal article" date="2023" name="Front. Plant Sci.">
        <title>&lt;i&gt;Halostachys caspica&lt;/i&gt; pathogenesis-related protein 10 acts as a cytokinin reservoir to regulate plant growth and development.</title>
        <authorList>
            <person name="Feng Y."/>
            <person name="Ren Y."/>
            <person name="Zhang H."/>
            <person name="Heng Y."/>
            <person name="Wang Z."/>
            <person name="Wang Y."/>
        </authorList>
    </citation>
    <scope>X-RAY CRYSTALLOGRAPHY (1.75 ANGSTROMS)</scope>
</reference>
<dbReference type="InterPro" id="IPR023393">
    <property type="entry name" value="START-like_dom_sf"/>
</dbReference>
<dbReference type="PANTHER" id="PTHR31213">
    <property type="entry name" value="OS08G0374000 PROTEIN-RELATED"/>
    <property type="match status" value="1"/>
</dbReference>
<dbReference type="PDB" id="8H3J">
    <property type="method" value="X-ray"/>
    <property type="resolution" value="1.75 A"/>
    <property type="chains" value="A=1-161"/>
</dbReference>
<dbReference type="Gene3D" id="3.30.530.20">
    <property type="match status" value="1"/>
</dbReference>
<dbReference type="PRINTS" id="PR00634">
    <property type="entry name" value="BETALLERGEN"/>
</dbReference>
<dbReference type="GO" id="GO:0006952">
    <property type="term" value="P:defense response"/>
    <property type="evidence" value="ECO:0007669"/>
    <property type="project" value="InterPro"/>
</dbReference>
<dbReference type="EMBL" id="KF673356">
    <property type="protein sequence ID" value="AII25439.1"/>
    <property type="molecule type" value="mRNA"/>
</dbReference>
<dbReference type="PANTHER" id="PTHR31213:SF157">
    <property type="entry name" value="MAJOR ALLERGEN MAL D 1-LIKE"/>
    <property type="match status" value="1"/>
</dbReference>
<comment type="similarity">
    <text evidence="1">Belongs to the BetVI family.</text>
</comment>
<dbReference type="GO" id="GO:0004864">
    <property type="term" value="F:protein phosphatase inhibitor activity"/>
    <property type="evidence" value="ECO:0007669"/>
    <property type="project" value="InterPro"/>
</dbReference>
<dbReference type="Pfam" id="PF00407">
    <property type="entry name" value="Bet_v_1"/>
    <property type="match status" value="1"/>
</dbReference>
<dbReference type="GO" id="GO:0005737">
    <property type="term" value="C:cytoplasm"/>
    <property type="evidence" value="ECO:0007669"/>
    <property type="project" value="TreeGrafter"/>
</dbReference>
<keyword evidence="4 5" id="KW-0002">3D-structure</keyword>
<feature type="domain" description="Bet v I/Major latex protein" evidence="2">
    <location>
        <begin position="9"/>
        <end position="155"/>
    </location>
</feature>
<protein>
    <submittedName>
        <fullName evidence="3">PR10</fullName>
    </submittedName>
</protein>
<evidence type="ECO:0000256" key="1">
    <source>
        <dbReference type="ARBA" id="ARBA00009744"/>
    </source>
</evidence>
<sequence>MGVFTCTLADITSPVAPARLFQAFTIDNHNLMPKVVPQFVKSIDFVQGDSTAVGCVKQINFPADAPFTYVKNRVDEIDASKYYLKYTCIEGDAFPDTVEYAVYEDTFEQTETGSRCKMVAHYHLKGDSVMKEEDVAPAKEGIQKMFKAVEEHLIANPQLYA</sequence>
<organism evidence="3">
    <name type="scientific">Halostachys caspica</name>
    <dbReference type="NCBI Taxonomy" id="282322"/>
    <lineage>
        <taxon>Eukaryota</taxon>
        <taxon>Viridiplantae</taxon>
        <taxon>Streptophyta</taxon>
        <taxon>Embryophyta</taxon>
        <taxon>Tracheophyta</taxon>
        <taxon>Spermatophyta</taxon>
        <taxon>Magnoliopsida</taxon>
        <taxon>eudicotyledons</taxon>
        <taxon>Gunneridae</taxon>
        <taxon>Pentapetalae</taxon>
        <taxon>Caryophyllales</taxon>
        <taxon>Chenopodiaceae</taxon>
        <taxon>Salicornioideae</taxon>
        <taxon>Halostachys</taxon>
    </lineage>
</organism>
<proteinExistence type="evidence at protein level"/>
<dbReference type="SUPFAM" id="SSF55961">
    <property type="entry name" value="Bet v1-like"/>
    <property type="match status" value="1"/>
</dbReference>
<dbReference type="AlphaFoldDB" id="A0A171NYA8"/>
<dbReference type="InterPro" id="IPR024949">
    <property type="entry name" value="Bet_v_I_allergen"/>
</dbReference>
<dbReference type="PDB" id="8H3I">
    <property type="method" value="X-ray"/>
    <property type="resolution" value="1.90 A"/>
    <property type="chains" value="A=1-161"/>
</dbReference>
<dbReference type="GO" id="GO:0009738">
    <property type="term" value="P:abscisic acid-activated signaling pathway"/>
    <property type="evidence" value="ECO:0007669"/>
    <property type="project" value="InterPro"/>
</dbReference>
<name>A0A171NYA8_9CARY</name>
<evidence type="ECO:0007829" key="4">
    <source>
        <dbReference type="PDB" id="8H3I"/>
    </source>
</evidence>
<dbReference type="InterPro" id="IPR050279">
    <property type="entry name" value="Plant_def-hormone_signal"/>
</dbReference>
<reference evidence="3" key="1">
    <citation type="submission" date="2013-09" db="EMBL/GenBank/DDBJ databases">
        <title>Expression analysis and cloning of pathogen-related protein gene from Halostachys caspica.</title>
        <authorList>
            <person name="Yang Z."/>
            <person name="Wang Y."/>
        </authorList>
    </citation>
    <scope>NUCLEOTIDE SEQUENCE</scope>
</reference>